<keyword evidence="2" id="KW-0812">Transmembrane</keyword>
<proteinExistence type="predicted"/>
<reference evidence="4" key="1">
    <citation type="submission" date="2019-12" db="EMBL/GenBank/DDBJ databases">
        <title>Genome sequence of Babesia ovis.</title>
        <authorList>
            <person name="Yamagishi J."/>
            <person name="Sevinc F."/>
            <person name="Xuan X."/>
        </authorList>
    </citation>
    <scope>NUCLEOTIDE SEQUENCE</scope>
    <source>
        <strain evidence="4">Selcuk</strain>
    </source>
</reference>
<name>A0A9W5T8Y3_BABOV</name>
<feature type="domain" description="CSN8/PSMD8/EIF3K" evidence="3">
    <location>
        <begin position="537"/>
        <end position="650"/>
    </location>
</feature>
<evidence type="ECO:0000313" key="4">
    <source>
        <dbReference type="EMBL" id="GFE53000.1"/>
    </source>
</evidence>
<keyword evidence="5" id="KW-1185">Reference proteome</keyword>
<keyword evidence="2" id="KW-0472">Membrane</keyword>
<keyword evidence="1 4" id="KW-0647">Proteasome</keyword>
<evidence type="ECO:0000313" key="5">
    <source>
        <dbReference type="Proteomes" id="UP001057455"/>
    </source>
</evidence>
<dbReference type="PANTHER" id="PTHR12387">
    <property type="entry name" value="26S PROTEASOME NON-ATPASE REGULATORY SUBUNIT 8"/>
    <property type="match status" value="1"/>
</dbReference>
<dbReference type="AlphaFoldDB" id="A0A9W5T8Y3"/>
<evidence type="ECO:0000259" key="3">
    <source>
        <dbReference type="Pfam" id="PF10075"/>
    </source>
</evidence>
<evidence type="ECO:0000256" key="1">
    <source>
        <dbReference type="ARBA" id="ARBA00022942"/>
    </source>
</evidence>
<dbReference type="PANTHER" id="PTHR12387:SF0">
    <property type="entry name" value="26S PROTEASOME NON-ATPASE REGULATORY SUBUNIT 8"/>
    <property type="match status" value="1"/>
</dbReference>
<dbReference type="OrthoDB" id="8775810at2759"/>
<sequence>MAVSAGNINSENLISSLLIREQEPVQDVPPPSSQEPVDPEETDNHHRLMVFISLLSVLGSIIVFNLFFNLHPLNANKASERDDSALNHIGTFSTYYTGEYEICETARSIKGPSDGRTYNPGSCIRGNMHATAIFREMALDSFTTVYLLFCFELPAGNTFEFWKSPKYGKNTFKRDRRVYMGLSGLEFTNRIDTLYLSGMSSVLGPFTSRAPLKQYWPKEALKLDIWNEYFGKASGAVCSFNTFLRQPFPNMNQVSLRQLDEFYILGIRRYMLKDFEHLSNLDSSKFNIFNALYAEPTPPEYSVADNMAMPQDFIPTEKTENGESKRLVDTMYGSINSTDCGITISFKGQERDMSYGDILVYRFSVVFIMKSLLETFLLCKQLKRVDEGVHGQTISIIAFSMFSYQDLLEIFILLYHRSIFLKSVTCLCFSIFIKLFMVGRVEALQRAFAEASTKPNGLTYCADLLDPLKEELTRHQLNGNTCDDHFLLLCREVYEIGALVSLTLGDVGAFECFYSYLHPFYFDYTHLSTRSTRSDVILGLRMLHLLTDNRIGDFYMLLELIPANLRESPNISYVIELEHNMMEGNLTRLIDMRHTASCDYYQALADKLADTARRKIAASMEAAYPSLSVDDAVRMLKLRDIGELSVFMKYYNQNKVTDDPCGIQWKVEGNRVTFVKESASCGSIPSKEMLRHSLNYIEELEKIV</sequence>
<dbReference type="GO" id="GO:0005829">
    <property type="term" value="C:cytosol"/>
    <property type="evidence" value="ECO:0007669"/>
    <property type="project" value="TreeGrafter"/>
</dbReference>
<keyword evidence="2" id="KW-1133">Transmembrane helix</keyword>
<evidence type="ECO:0000256" key="2">
    <source>
        <dbReference type="SAM" id="Phobius"/>
    </source>
</evidence>
<dbReference type="GO" id="GO:0043161">
    <property type="term" value="P:proteasome-mediated ubiquitin-dependent protein catabolic process"/>
    <property type="evidence" value="ECO:0007669"/>
    <property type="project" value="TreeGrafter"/>
</dbReference>
<gene>
    <name evidence="4" type="ORF">BaOVIS_004040</name>
</gene>
<protein>
    <submittedName>
        <fullName evidence="4">26S proteasome regulatory subunit</fullName>
    </submittedName>
</protein>
<comment type="caution">
    <text evidence="4">The sequence shown here is derived from an EMBL/GenBank/DDBJ whole genome shotgun (WGS) entry which is preliminary data.</text>
</comment>
<dbReference type="InterPro" id="IPR033464">
    <property type="entry name" value="CSN8_PSD8_EIF3K"/>
</dbReference>
<dbReference type="Proteomes" id="UP001057455">
    <property type="component" value="Unassembled WGS sequence"/>
</dbReference>
<dbReference type="GO" id="GO:0008541">
    <property type="term" value="C:proteasome regulatory particle, lid subcomplex"/>
    <property type="evidence" value="ECO:0007669"/>
    <property type="project" value="TreeGrafter"/>
</dbReference>
<dbReference type="InterPro" id="IPR006746">
    <property type="entry name" value="26S_Psome_Rpn12"/>
</dbReference>
<dbReference type="Pfam" id="PF10075">
    <property type="entry name" value="CSN8_PSD8_EIF3K"/>
    <property type="match status" value="1"/>
</dbReference>
<dbReference type="EMBL" id="BLIY01000003">
    <property type="protein sequence ID" value="GFE53000.1"/>
    <property type="molecule type" value="Genomic_DNA"/>
</dbReference>
<feature type="transmembrane region" description="Helical" evidence="2">
    <location>
        <begin position="48"/>
        <end position="68"/>
    </location>
</feature>
<dbReference type="Gene3D" id="1.25.40.990">
    <property type="match status" value="1"/>
</dbReference>
<dbReference type="GO" id="GO:0005634">
    <property type="term" value="C:nucleus"/>
    <property type="evidence" value="ECO:0007669"/>
    <property type="project" value="TreeGrafter"/>
</dbReference>
<organism evidence="4 5">
    <name type="scientific">Babesia ovis</name>
    <dbReference type="NCBI Taxonomy" id="5869"/>
    <lineage>
        <taxon>Eukaryota</taxon>
        <taxon>Sar</taxon>
        <taxon>Alveolata</taxon>
        <taxon>Apicomplexa</taxon>
        <taxon>Aconoidasida</taxon>
        <taxon>Piroplasmida</taxon>
        <taxon>Babesiidae</taxon>
        <taxon>Babesia</taxon>
    </lineage>
</organism>
<accession>A0A9W5T8Y3</accession>